<dbReference type="EMBL" id="QZEV01000097">
    <property type="protein sequence ID" value="RJK99226.1"/>
    <property type="molecule type" value="Genomic_DNA"/>
</dbReference>
<reference evidence="3 4" key="1">
    <citation type="submission" date="2018-09" db="EMBL/GenBank/DDBJ databases">
        <title>Paracoccus onubensis nov. sp. a moderate halophilic bacterium isolated from Gruta de las Maravillas (Aracena, Spain).</title>
        <authorList>
            <person name="Jurado V."/>
            <person name="Gutierrez-Patricio S."/>
            <person name="Gonzalez-Pimentel J.L."/>
            <person name="Laiz L."/>
            <person name="Saiz-Jimenez C."/>
        </authorList>
    </citation>
    <scope>NUCLEOTIDE SEQUENCE [LARGE SCALE GENOMIC DNA]</scope>
    <source>
        <strain evidence="3 4">DSM 19484</strain>
    </source>
</reference>
<dbReference type="Pfam" id="PF18734">
    <property type="entry name" value="HEPN_AbiU2"/>
    <property type="match status" value="1"/>
</dbReference>
<sequence>MDRPWEHIDDLEGADISKAVAAYCHVSLAHLMMQDRIYDGLFGDARRIGILNEASGPVAKVIQDTLFDANVLGICRLLDPAKPSRRPSRNLTFALLIDTLPTSDNRQAYGAELQMLRDRARSLRDRRDKHLAHTDVDALRNGAQVGWVDPRGIRAILLRMGDLLARIHQAEFQIHLIVWPPDDHHEIDFLRSLLLGNDARKAVRAAFVQRFVDTPPQGALPQPEDDFPAWLQPRPEPD</sequence>
<accession>A0A418ZS68</accession>
<evidence type="ECO:0000256" key="1">
    <source>
        <dbReference type="SAM" id="MobiDB-lite"/>
    </source>
</evidence>
<dbReference type="AlphaFoldDB" id="A0A418ZS68"/>
<protein>
    <recommendedName>
        <fullName evidence="2">HEPN AbiU2-like domain-containing protein</fullName>
    </recommendedName>
</protein>
<feature type="domain" description="HEPN AbiU2-like" evidence="2">
    <location>
        <begin position="43"/>
        <end position="169"/>
    </location>
</feature>
<keyword evidence="4" id="KW-1185">Reference proteome</keyword>
<evidence type="ECO:0000313" key="3">
    <source>
        <dbReference type="EMBL" id="RJK99226.1"/>
    </source>
</evidence>
<proteinExistence type="predicted"/>
<dbReference type="Proteomes" id="UP000285530">
    <property type="component" value="Unassembled WGS sequence"/>
</dbReference>
<gene>
    <name evidence="3" type="ORF">D3P06_14805</name>
</gene>
<dbReference type="InterPro" id="IPR040704">
    <property type="entry name" value="HEPN_AbiU2"/>
</dbReference>
<name>A0A418ZS68_9RHOB</name>
<evidence type="ECO:0000259" key="2">
    <source>
        <dbReference type="Pfam" id="PF18734"/>
    </source>
</evidence>
<organism evidence="3 4">
    <name type="scientific">Paracoccus aestuarii</name>
    <dbReference type="NCBI Taxonomy" id="453842"/>
    <lineage>
        <taxon>Bacteria</taxon>
        <taxon>Pseudomonadati</taxon>
        <taxon>Pseudomonadota</taxon>
        <taxon>Alphaproteobacteria</taxon>
        <taxon>Rhodobacterales</taxon>
        <taxon>Paracoccaceae</taxon>
        <taxon>Paracoccus</taxon>
    </lineage>
</organism>
<feature type="region of interest" description="Disordered" evidence="1">
    <location>
        <begin position="214"/>
        <end position="238"/>
    </location>
</feature>
<dbReference type="OrthoDB" id="7059019at2"/>
<comment type="caution">
    <text evidence="3">The sequence shown here is derived from an EMBL/GenBank/DDBJ whole genome shotgun (WGS) entry which is preliminary data.</text>
</comment>
<dbReference type="RefSeq" id="WP_119887283.1">
    <property type="nucleotide sequence ID" value="NZ_CP067169.1"/>
</dbReference>
<evidence type="ECO:0000313" key="4">
    <source>
        <dbReference type="Proteomes" id="UP000285530"/>
    </source>
</evidence>